<sequence length="467" mass="53782">MTTTSYDNQTLTKLLLRSWSLKDTAFSNLSEHLDWIKTLNKTTNVALSRTSLAQCGDWFYDSNLGEIRNTKGSFFKITGIKETVDDQVVAEQPIILQEEIGYLGFLCKVIDGELYFLVQAKIEPGNINKVQLSPTIQATKSNFQQKHGGRKPRYLECFSNVMDENIIYDQIQSEQSSRFYGKRNRNIVVITTDDIEISDSFKFMTLGQIKELMAVDNLVNMDSRTVISCLPYQGEYVQSSELLHLFSDRHLYNSLCHNNDHELKAVLRRLNDTKMYSESKKVLIPLSEMSSWTIEGSQIVGLEQPFKVSFFEIEIEGREVTRWHQPLFEAIGCATLGLLSTVINEERKFLVKLIPEVGCFDTVELGPTIQKEPNETEDGSNVIEQFFLQLLDEKKGVLHDVLLSEEGGRFYHEQNRNIIIDVNEEEMDTIELPPEYMWVSFNTLNRLLQFNNILNLQLRNLISLLRI</sequence>
<dbReference type="OrthoDB" id="9814961at2"/>
<dbReference type="AlphaFoldDB" id="A0A5M9NKN7"/>
<evidence type="ECO:0000313" key="2">
    <source>
        <dbReference type="EMBL" id="KAA8671163.1"/>
    </source>
</evidence>
<name>A0A5M9NKN7_9VIBR</name>
<accession>A0A5M9NKN7</accession>
<comment type="caution">
    <text evidence="2">The sequence shown here is derived from an EMBL/GenBank/DDBJ whole genome shotgun (WGS) entry which is preliminary data.</text>
</comment>
<dbReference type="InterPro" id="IPR038153">
    <property type="entry name" value="EvaA-like_sf"/>
</dbReference>
<protein>
    <submittedName>
        <fullName evidence="2">DNDP-4-keto-6-deoxy-glucose-2,3-dehydratase</fullName>
    </submittedName>
</protein>
<dbReference type="Proteomes" id="UP000322521">
    <property type="component" value="Unassembled WGS sequence"/>
</dbReference>
<feature type="domain" description="dTDP-4-dehydro-6-deoxy-alpha-D-glucopyranose 2,3-dehydratase" evidence="1">
    <location>
        <begin position="266"/>
        <end position="465"/>
    </location>
</feature>
<proteinExistence type="predicted"/>
<feature type="domain" description="dTDP-4-dehydro-6-deoxy-alpha-D-glucopyranose 2,3-dehydratase" evidence="1">
    <location>
        <begin position="31"/>
        <end position="230"/>
    </location>
</feature>
<gene>
    <name evidence="2" type="ORF">F4W18_16670</name>
</gene>
<dbReference type="Gene3D" id="3.90.79.40">
    <property type="entry name" value="EvaA sugar 2,3-dehydratase subunit"/>
    <property type="match status" value="2"/>
</dbReference>
<organism evidence="2 3">
    <name type="scientific">Vibrio gigantis</name>
    <dbReference type="NCBI Taxonomy" id="296199"/>
    <lineage>
        <taxon>Bacteria</taxon>
        <taxon>Pseudomonadati</taxon>
        <taxon>Pseudomonadota</taxon>
        <taxon>Gammaproteobacteria</taxon>
        <taxon>Vibrionales</taxon>
        <taxon>Vibrionaceae</taxon>
        <taxon>Vibrio</taxon>
    </lineage>
</organism>
<evidence type="ECO:0000259" key="1">
    <source>
        <dbReference type="Pfam" id="PF03559"/>
    </source>
</evidence>
<dbReference type="InterPro" id="IPR005212">
    <property type="entry name" value="EvaA-like"/>
</dbReference>
<dbReference type="GO" id="GO:0016829">
    <property type="term" value="F:lyase activity"/>
    <property type="evidence" value="ECO:0007669"/>
    <property type="project" value="InterPro"/>
</dbReference>
<keyword evidence="3" id="KW-1185">Reference proteome</keyword>
<reference evidence="2 3" key="1">
    <citation type="submission" date="2019-09" db="EMBL/GenBank/DDBJ databases">
        <title>Draft genome sequence of various Type strains from the CCUG.</title>
        <authorList>
            <person name="Pineiro-Iglesias B."/>
            <person name="Tunovic T."/>
            <person name="Unosson C."/>
            <person name="Inganas E."/>
            <person name="Ohlen M."/>
            <person name="Cardew S."/>
            <person name="Jensie-Markopoulos S."/>
            <person name="Salva-Serra F."/>
            <person name="Jaen-Luchoro D."/>
            <person name="Karlsson R."/>
            <person name="Svensson-Stadler L."/>
            <person name="Chun J."/>
            <person name="Moore E."/>
        </authorList>
    </citation>
    <scope>NUCLEOTIDE SEQUENCE [LARGE SCALE GENOMIC DNA]</scope>
    <source>
        <strain evidence="2 3">CCUG 56969T</strain>
    </source>
</reference>
<dbReference type="RefSeq" id="WP_086711909.1">
    <property type="nucleotide sequence ID" value="NZ_AP025492.1"/>
</dbReference>
<evidence type="ECO:0000313" key="3">
    <source>
        <dbReference type="Proteomes" id="UP000322521"/>
    </source>
</evidence>
<dbReference type="Pfam" id="PF03559">
    <property type="entry name" value="Hexose_dehydrat"/>
    <property type="match status" value="2"/>
</dbReference>
<dbReference type="EMBL" id="VXJS01000010">
    <property type="protein sequence ID" value="KAA8671163.1"/>
    <property type="molecule type" value="Genomic_DNA"/>
</dbReference>